<sequence>MKLLGLIGGVSPEATAIYYRLLTDAARERLGALHSANLMLYALDYGVMIGHYDHRNWDAFIAEVVKGAKHLEAAGVDGLIICSNTTHVAADAVRDAVDLPLIHMLDVLAGEMKAKGAQRPLLLGTPVVMAEAHYRNELAKRYDGDVLIPSEEEQAVVGRVILDELVLGDIRDASRDELLAIIGRHKADGVILGCTELCMILGAEHCDIPVFDTTGLHAAAAARFAFGED</sequence>
<gene>
    <name evidence="3" type="ORF">ACFMB1_00030</name>
</gene>
<dbReference type="Pfam" id="PF01177">
    <property type="entry name" value="Asp_Glu_race"/>
    <property type="match status" value="1"/>
</dbReference>
<evidence type="ECO:0000313" key="4">
    <source>
        <dbReference type="Proteomes" id="UP001596116"/>
    </source>
</evidence>
<dbReference type="Gene3D" id="3.40.50.1860">
    <property type="match status" value="2"/>
</dbReference>
<evidence type="ECO:0000313" key="3">
    <source>
        <dbReference type="EMBL" id="MFC6033908.1"/>
    </source>
</evidence>
<keyword evidence="2" id="KW-0413">Isomerase</keyword>
<organism evidence="3 4">
    <name type="scientific">Hyphococcus aureus</name>
    <dbReference type="NCBI Taxonomy" id="2666033"/>
    <lineage>
        <taxon>Bacteria</taxon>
        <taxon>Pseudomonadati</taxon>
        <taxon>Pseudomonadota</taxon>
        <taxon>Alphaproteobacteria</taxon>
        <taxon>Parvularculales</taxon>
        <taxon>Parvularculaceae</taxon>
        <taxon>Hyphococcus</taxon>
    </lineage>
</organism>
<proteinExistence type="inferred from homology"/>
<dbReference type="InterPro" id="IPR004380">
    <property type="entry name" value="Asp_race"/>
</dbReference>
<comment type="similarity">
    <text evidence="1">Belongs to the aspartate/glutamate racemases family.</text>
</comment>
<comment type="caution">
    <text evidence="3">The sequence shown here is derived from an EMBL/GenBank/DDBJ whole genome shotgun (WGS) entry which is preliminary data.</text>
</comment>
<name>A0ABW1KTD6_9PROT</name>
<keyword evidence="4" id="KW-1185">Reference proteome</keyword>
<dbReference type="PANTHER" id="PTHR21198:SF7">
    <property type="entry name" value="ASPARTATE-GLUTAMATE RACEMASE FAMILY"/>
    <property type="match status" value="1"/>
</dbReference>
<evidence type="ECO:0000256" key="1">
    <source>
        <dbReference type="ARBA" id="ARBA00007847"/>
    </source>
</evidence>
<dbReference type="RefSeq" id="WP_379880807.1">
    <property type="nucleotide sequence ID" value="NZ_JBHPON010000001.1"/>
</dbReference>
<accession>A0ABW1KTD6</accession>
<dbReference type="InterPro" id="IPR001920">
    <property type="entry name" value="Asp/Glu_race"/>
</dbReference>
<dbReference type="PANTHER" id="PTHR21198">
    <property type="entry name" value="GLUTAMATE RACEMASE"/>
    <property type="match status" value="1"/>
</dbReference>
<evidence type="ECO:0000256" key="2">
    <source>
        <dbReference type="ARBA" id="ARBA00023235"/>
    </source>
</evidence>
<dbReference type="SUPFAM" id="SSF53681">
    <property type="entry name" value="Aspartate/glutamate racemase"/>
    <property type="match status" value="2"/>
</dbReference>
<dbReference type="InterPro" id="IPR015942">
    <property type="entry name" value="Asp/Glu/hydantoin_racemase"/>
</dbReference>
<dbReference type="EMBL" id="JBHPON010000001">
    <property type="protein sequence ID" value="MFC6033908.1"/>
    <property type="molecule type" value="Genomic_DNA"/>
</dbReference>
<dbReference type="Proteomes" id="UP001596116">
    <property type="component" value="Unassembled WGS sequence"/>
</dbReference>
<protein>
    <submittedName>
        <fullName evidence="3">Aspartate/glutamate racemase family protein</fullName>
    </submittedName>
</protein>
<dbReference type="NCBIfam" id="TIGR00035">
    <property type="entry name" value="asp_race"/>
    <property type="match status" value="1"/>
</dbReference>
<reference evidence="3 4" key="1">
    <citation type="submission" date="2024-09" db="EMBL/GenBank/DDBJ databases">
        <authorList>
            <person name="Zhang Z.-H."/>
        </authorList>
    </citation>
    <scope>NUCLEOTIDE SEQUENCE [LARGE SCALE GENOMIC DNA]</scope>
    <source>
        <strain evidence="3 4">HHTR114</strain>
    </source>
</reference>